<keyword evidence="3 5" id="KW-0012">Acyltransferase</keyword>
<dbReference type="Proteomes" id="UP001500755">
    <property type="component" value="Unassembled WGS sequence"/>
</dbReference>
<evidence type="ECO:0000256" key="5">
    <source>
        <dbReference type="HAMAP-Rule" id="MF_00013"/>
    </source>
</evidence>
<protein>
    <recommendedName>
        <fullName evidence="5 6">Octanoyltransferase</fullName>
        <ecNumber evidence="5 6">2.3.1.181</ecNumber>
    </recommendedName>
    <alternativeName>
        <fullName evidence="5">Lipoate-protein ligase B</fullName>
    </alternativeName>
    <alternativeName>
        <fullName evidence="5">Lipoyl/octanoyl transferase</fullName>
    </alternativeName>
    <alternativeName>
        <fullName evidence="5">Octanoyl-[acyl-carrier-protein]-protein N-octanoyltransferase</fullName>
    </alternativeName>
</protein>
<evidence type="ECO:0000256" key="6">
    <source>
        <dbReference type="PIRNR" id="PIRNR016262"/>
    </source>
</evidence>
<keyword evidence="5" id="KW-0963">Cytoplasm</keyword>
<dbReference type="InterPro" id="IPR004143">
    <property type="entry name" value="BPL_LPL_catalytic"/>
</dbReference>
<dbReference type="EC" id="2.3.1.181" evidence="5 6"/>
<evidence type="ECO:0000259" key="7">
    <source>
        <dbReference type="PROSITE" id="PS51733"/>
    </source>
</evidence>
<feature type="binding site" evidence="5">
    <location>
        <begin position="72"/>
        <end position="79"/>
    </location>
    <ligand>
        <name>substrate</name>
    </ligand>
</feature>
<sequence length="222" mass="24126">MTFVVEHLGFSPDLVPYTDAWDRQKRYHQDVLDGRRESTLLVLEHEEVFTAGKRTESHERPTDGAPVIDVDRGGKITWHGPGQLVAYPIYRLADPKDVKLYVHQIEQAVIDLCAEYGITATRVDGRAGVWLRGAAAPTASGLPTFPAPDRKIAAIGIRIHEGVAMHGVAVNCSNAPQGFDSIVPCGIADAGVTTLSTELGRTVTPTDIAPRFIELLQTHITA</sequence>
<dbReference type="Pfam" id="PF21948">
    <property type="entry name" value="LplA-B_cat"/>
    <property type="match status" value="1"/>
</dbReference>
<evidence type="ECO:0000313" key="8">
    <source>
        <dbReference type="EMBL" id="GAA2009288.1"/>
    </source>
</evidence>
<dbReference type="PANTHER" id="PTHR10993:SF7">
    <property type="entry name" value="LIPOYLTRANSFERASE 2, MITOCHONDRIAL-RELATED"/>
    <property type="match status" value="1"/>
</dbReference>
<evidence type="ECO:0000256" key="4">
    <source>
        <dbReference type="ARBA" id="ARBA00024732"/>
    </source>
</evidence>
<dbReference type="EMBL" id="BAAANO010000018">
    <property type="protein sequence ID" value="GAA2009288.1"/>
    <property type="molecule type" value="Genomic_DNA"/>
</dbReference>
<dbReference type="PIRSF" id="PIRSF016262">
    <property type="entry name" value="LPLase"/>
    <property type="match status" value="1"/>
</dbReference>
<feature type="domain" description="BPL/LPL catalytic" evidence="7">
    <location>
        <begin position="34"/>
        <end position="222"/>
    </location>
</feature>
<feature type="binding site" evidence="5">
    <location>
        <begin position="154"/>
        <end position="156"/>
    </location>
    <ligand>
        <name>substrate</name>
    </ligand>
</feature>
<dbReference type="Gene3D" id="3.30.930.10">
    <property type="entry name" value="Bira Bifunctional Protein, Domain 2"/>
    <property type="match status" value="1"/>
</dbReference>
<comment type="caution">
    <text evidence="8">The sequence shown here is derived from an EMBL/GenBank/DDBJ whole genome shotgun (WGS) entry which is preliminary data.</text>
</comment>
<gene>
    <name evidence="5 8" type="primary">lipB</name>
    <name evidence="8" type="ORF">GCM10009755_19930</name>
</gene>
<organism evidence="8 9">
    <name type="scientific">Brevibacterium samyangense</name>
    <dbReference type="NCBI Taxonomy" id="366888"/>
    <lineage>
        <taxon>Bacteria</taxon>
        <taxon>Bacillati</taxon>
        <taxon>Actinomycetota</taxon>
        <taxon>Actinomycetes</taxon>
        <taxon>Micrococcales</taxon>
        <taxon>Brevibacteriaceae</taxon>
        <taxon>Brevibacterium</taxon>
    </lineage>
</organism>
<evidence type="ECO:0000256" key="3">
    <source>
        <dbReference type="ARBA" id="ARBA00023315"/>
    </source>
</evidence>
<dbReference type="NCBIfam" id="TIGR00214">
    <property type="entry name" value="lipB"/>
    <property type="match status" value="1"/>
</dbReference>
<dbReference type="GO" id="GO:0016740">
    <property type="term" value="F:transferase activity"/>
    <property type="evidence" value="ECO:0007669"/>
    <property type="project" value="UniProtKB-KW"/>
</dbReference>
<comment type="pathway">
    <text evidence="1 5 6">Protein modification; protein lipoylation via endogenous pathway; protein N(6)-(lipoyl)lysine from octanoyl-[acyl-carrier-protein]: step 1/2.</text>
</comment>
<keyword evidence="2 5" id="KW-0808">Transferase</keyword>
<feature type="active site" description="Acyl-thioester intermediate" evidence="5">
    <location>
        <position position="185"/>
    </location>
</feature>
<comment type="miscellaneous">
    <text evidence="5">In the reaction, the free carboxyl group of octanoic acid is attached via an amide linkage to the epsilon-amino group of a specific lysine residue of lipoyl domains of lipoate-dependent enzymes.</text>
</comment>
<evidence type="ECO:0000256" key="2">
    <source>
        <dbReference type="ARBA" id="ARBA00022679"/>
    </source>
</evidence>
<keyword evidence="9" id="KW-1185">Reference proteome</keyword>
<dbReference type="PANTHER" id="PTHR10993">
    <property type="entry name" value="OCTANOYLTRANSFERASE"/>
    <property type="match status" value="1"/>
</dbReference>
<dbReference type="HAMAP" id="MF_00013">
    <property type="entry name" value="LipB"/>
    <property type="match status" value="1"/>
</dbReference>
<accession>A0ABN2THR1</accession>
<comment type="function">
    <text evidence="4 5 6">Catalyzes the transfer of endogenously produced octanoic acid from octanoyl-acyl-carrier-protein onto the lipoyl domains of lipoate-dependent enzymes. Lipoyl-ACP can also act as a substrate although octanoyl-ACP is likely to be the physiological substrate.</text>
</comment>
<evidence type="ECO:0000313" key="9">
    <source>
        <dbReference type="Proteomes" id="UP001500755"/>
    </source>
</evidence>
<evidence type="ECO:0000256" key="1">
    <source>
        <dbReference type="ARBA" id="ARBA00004821"/>
    </source>
</evidence>
<dbReference type="NCBIfam" id="NF010925">
    <property type="entry name" value="PRK14345.1"/>
    <property type="match status" value="1"/>
</dbReference>
<comment type="subcellular location">
    <subcellularLocation>
        <location evidence="5">Cytoplasm</location>
    </subcellularLocation>
</comment>
<comment type="catalytic activity">
    <reaction evidence="5 6">
        <text>octanoyl-[ACP] + L-lysyl-[protein] = N(6)-octanoyl-L-lysyl-[protein] + holo-[ACP] + H(+)</text>
        <dbReference type="Rhea" id="RHEA:17665"/>
        <dbReference type="Rhea" id="RHEA-COMP:9636"/>
        <dbReference type="Rhea" id="RHEA-COMP:9685"/>
        <dbReference type="Rhea" id="RHEA-COMP:9752"/>
        <dbReference type="Rhea" id="RHEA-COMP:9928"/>
        <dbReference type="ChEBI" id="CHEBI:15378"/>
        <dbReference type="ChEBI" id="CHEBI:29969"/>
        <dbReference type="ChEBI" id="CHEBI:64479"/>
        <dbReference type="ChEBI" id="CHEBI:78463"/>
        <dbReference type="ChEBI" id="CHEBI:78809"/>
        <dbReference type="EC" id="2.3.1.181"/>
    </reaction>
</comment>
<dbReference type="SUPFAM" id="SSF55681">
    <property type="entry name" value="Class II aaRS and biotin synthetases"/>
    <property type="match status" value="1"/>
</dbReference>
<dbReference type="InterPro" id="IPR000544">
    <property type="entry name" value="Octanoyltransferase"/>
</dbReference>
<reference evidence="8 9" key="1">
    <citation type="journal article" date="2019" name="Int. J. Syst. Evol. Microbiol.">
        <title>The Global Catalogue of Microorganisms (GCM) 10K type strain sequencing project: providing services to taxonomists for standard genome sequencing and annotation.</title>
        <authorList>
            <consortium name="The Broad Institute Genomics Platform"/>
            <consortium name="The Broad Institute Genome Sequencing Center for Infectious Disease"/>
            <person name="Wu L."/>
            <person name="Ma J."/>
        </authorList>
    </citation>
    <scope>NUCLEOTIDE SEQUENCE [LARGE SCALE GENOMIC DNA]</scope>
    <source>
        <strain evidence="8 9">JCM 14546</strain>
    </source>
</reference>
<dbReference type="InterPro" id="IPR045864">
    <property type="entry name" value="aa-tRNA-synth_II/BPL/LPL"/>
</dbReference>
<dbReference type="PROSITE" id="PS01313">
    <property type="entry name" value="LIPB"/>
    <property type="match status" value="1"/>
</dbReference>
<dbReference type="RefSeq" id="WP_344309271.1">
    <property type="nucleotide sequence ID" value="NZ_BAAANO010000018.1"/>
</dbReference>
<dbReference type="CDD" id="cd16444">
    <property type="entry name" value="LipB"/>
    <property type="match status" value="1"/>
</dbReference>
<name>A0ABN2THR1_9MICO</name>
<dbReference type="InterPro" id="IPR020605">
    <property type="entry name" value="Octanoyltransferase_CS"/>
</dbReference>
<proteinExistence type="inferred from homology"/>
<comment type="similarity">
    <text evidence="5 6">Belongs to the LipB family.</text>
</comment>
<feature type="site" description="Lowers pKa of active site Cys" evidence="5">
    <location>
        <position position="151"/>
    </location>
</feature>
<dbReference type="PROSITE" id="PS51733">
    <property type="entry name" value="BPL_LPL_CATALYTIC"/>
    <property type="match status" value="1"/>
</dbReference>
<feature type="binding site" evidence="5">
    <location>
        <begin position="167"/>
        <end position="169"/>
    </location>
    <ligand>
        <name>substrate</name>
    </ligand>
</feature>